<dbReference type="RefSeq" id="WP_320941599.1">
    <property type="nucleotide sequence ID" value="NZ_BAABEU010000005.1"/>
</dbReference>
<organism evidence="2 3">
    <name type="scientific">Microbacterium rhizosphaerae</name>
    <dbReference type="NCBI Taxonomy" id="1678237"/>
    <lineage>
        <taxon>Bacteria</taxon>
        <taxon>Bacillati</taxon>
        <taxon>Actinomycetota</taxon>
        <taxon>Actinomycetes</taxon>
        <taxon>Micrococcales</taxon>
        <taxon>Microbacteriaceae</taxon>
        <taxon>Microbacterium</taxon>
    </lineage>
</organism>
<feature type="domain" description="DUF1989" evidence="1">
    <location>
        <begin position="54"/>
        <end position="221"/>
    </location>
</feature>
<dbReference type="InterPro" id="IPR017792">
    <property type="entry name" value="UAAP1"/>
</dbReference>
<keyword evidence="3" id="KW-1185">Reference proteome</keyword>
<protein>
    <submittedName>
        <fullName evidence="2">DUF1989 domain-containing protein</fullName>
    </submittedName>
</protein>
<dbReference type="InterPro" id="IPR018959">
    <property type="entry name" value="DUF1989"/>
</dbReference>
<accession>A0ABZ0SNN6</accession>
<name>A0ABZ0SNN6_9MICO</name>
<evidence type="ECO:0000313" key="3">
    <source>
        <dbReference type="Proteomes" id="UP001323798"/>
    </source>
</evidence>
<dbReference type="NCBIfam" id="TIGR03425">
    <property type="entry name" value="urea_degr_2"/>
    <property type="match status" value="1"/>
</dbReference>
<gene>
    <name evidence="2" type="ORF">SM116_14075</name>
</gene>
<evidence type="ECO:0000313" key="2">
    <source>
        <dbReference type="EMBL" id="WPR88882.1"/>
    </source>
</evidence>
<dbReference type="PANTHER" id="PTHR31527:SF0">
    <property type="entry name" value="RE64534P"/>
    <property type="match status" value="1"/>
</dbReference>
<reference evidence="2 3" key="1">
    <citation type="submission" date="2023-11" db="EMBL/GenBank/DDBJ databases">
        <title>Genome sequence of Microbacterium rhizosphaerae KACC 19337.</title>
        <authorList>
            <person name="Choi H."/>
            <person name="Kim S."/>
            <person name="Kim Y."/>
            <person name="Kwon S.-W."/>
            <person name="Heo J."/>
        </authorList>
    </citation>
    <scope>NUCLEOTIDE SEQUENCE [LARGE SCALE GENOMIC DNA]</scope>
    <source>
        <strain evidence="2 3">KACC 19337</strain>
    </source>
</reference>
<dbReference type="PANTHER" id="PTHR31527">
    <property type="entry name" value="RE64534P"/>
    <property type="match status" value="1"/>
</dbReference>
<proteinExistence type="predicted"/>
<dbReference type="Proteomes" id="UP001323798">
    <property type="component" value="Chromosome"/>
</dbReference>
<sequence length="281" mass="29601">MSLAAEHTTDTVGNARADARAQGSLTSEWMPYLPASSSPFVPDGVDAAELIWAETVAPGGYTHRVVARGTRIRFDDPTGDANAHVVLFNALEPWERLNAADTVKIPWQAYLGAGHPLLSGDGRALATIIEDNSGRHDALFGTSTDAGNLARYGDARPEGPAPSGRALFVKAGAKHGLASRDLPPSISFFQGVRVGPDGDAAWTGSAGAGTSVTLVAELPLILLVANVAHPLDPRDGYLVGPLRVHAWRGEPTRPGDPLVDASPESRRVYLNTLDYAEARAC</sequence>
<dbReference type="Pfam" id="PF09347">
    <property type="entry name" value="DUF1989"/>
    <property type="match status" value="1"/>
</dbReference>
<dbReference type="EMBL" id="CP139368">
    <property type="protein sequence ID" value="WPR88882.1"/>
    <property type="molecule type" value="Genomic_DNA"/>
</dbReference>
<evidence type="ECO:0000259" key="1">
    <source>
        <dbReference type="Pfam" id="PF09347"/>
    </source>
</evidence>